<dbReference type="AlphaFoldDB" id="A0A397V771"/>
<sequence length="224" mass="26376">MSKEMIIENEIFDYGLLINKSGIHFADNSAIGFETKLEFIEFDNITRRSKVKVVYSTEPKDTFLLKDDIDPLAIDSKYYDWISGIDKNLTDKKKKDDKLQTSPVYLAILCPEAEIIFENEKIKPSEKFEISVKEALNHSNPYRKLIEIFENYGYFFPRRITFGHKLYRICNLIVKNNLPRQDTKWIDFNNSIEFNIILNDWNSLVRSESDFDTSYLTSSMVMIF</sequence>
<keyword evidence="2" id="KW-1185">Reference proteome</keyword>
<protein>
    <submittedName>
        <fullName evidence="1">Uncharacterized protein</fullName>
    </submittedName>
</protein>
<organism evidence="1 2">
    <name type="scientific">Gigaspora rosea</name>
    <dbReference type="NCBI Taxonomy" id="44941"/>
    <lineage>
        <taxon>Eukaryota</taxon>
        <taxon>Fungi</taxon>
        <taxon>Fungi incertae sedis</taxon>
        <taxon>Mucoromycota</taxon>
        <taxon>Glomeromycotina</taxon>
        <taxon>Glomeromycetes</taxon>
        <taxon>Diversisporales</taxon>
        <taxon>Gigasporaceae</taxon>
        <taxon>Gigaspora</taxon>
    </lineage>
</organism>
<dbReference type="OrthoDB" id="2416887at2759"/>
<comment type="caution">
    <text evidence="1">The sequence shown here is derived from an EMBL/GenBank/DDBJ whole genome shotgun (WGS) entry which is preliminary data.</text>
</comment>
<dbReference type="Proteomes" id="UP000266673">
    <property type="component" value="Unassembled WGS sequence"/>
</dbReference>
<gene>
    <name evidence="1" type="ORF">C2G38_1358119</name>
</gene>
<name>A0A397V771_9GLOM</name>
<proteinExistence type="predicted"/>
<evidence type="ECO:0000313" key="1">
    <source>
        <dbReference type="EMBL" id="RIB18295.1"/>
    </source>
</evidence>
<reference evidence="1 2" key="1">
    <citation type="submission" date="2018-06" db="EMBL/GenBank/DDBJ databases">
        <title>Comparative genomics reveals the genomic features of Rhizophagus irregularis, R. cerebriforme, R. diaphanum and Gigaspora rosea, and their symbiotic lifestyle signature.</title>
        <authorList>
            <person name="Morin E."/>
            <person name="San Clemente H."/>
            <person name="Chen E.C.H."/>
            <person name="De La Providencia I."/>
            <person name="Hainaut M."/>
            <person name="Kuo A."/>
            <person name="Kohler A."/>
            <person name="Murat C."/>
            <person name="Tang N."/>
            <person name="Roy S."/>
            <person name="Loubradou J."/>
            <person name="Henrissat B."/>
            <person name="Grigoriev I.V."/>
            <person name="Corradi N."/>
            <person name="Roux C."/>
            <person name="Martin F.M."/>
        </authorList>
    </citation>
    <scope>NUCLEOTIDE SEQUENCE [LARGE SCALE GENOMIC DNA]</scope>
    <source>
        <strain evidence="1 2">DAOM 194757</strain>
    </source>
</reference>
<accession>A0A397V771</accession>
<dbReference type="EMBL" id="QKWP01000547">
    <property type="protein sequence ID" value="RIB18295.1"/>
    <property type="molecule type" value="Genomic_DNA"/>
</dbReference>
<evidence type="ECO:0000313" key="2">
    <source>
        <dbReference type="Proteomes" id="UP000266673"/>
    </source>
</evidence>